<comment type="caution">
    <text evidence="1">The sequence shown here is derived from an EMBL/GenBank/DDBJ whole genome shotgun (WGS) entry which is preliminary data.</text>
</comment>
<sequence>MDRGPLTLRPSGIPSAEVFGTQLITYPQDVVASGIASAEAFGTAQIGFRVAVPGIASAEAFGAPTVSVGPVTVAPTGIGSAEAFGAAQVGQRVAPSSIAPAEAFGNPKVNMALTAVGIASAEAFGTPAVGRGAVGVAPAGIASAEAFGAAAITQTATIYYNTQGVGSENNGTPLTCTINPNTGDDVLVFAMLGASSGATDFYKATYGPSNLPMICAGQELSGGVVIAAYIIRGAPSGSATVNITRGTSPAPWGQAVAVSYSGAAGFDPATAAAGTGTSFSHPVTVPTNSRTVQAITTGDAGATLSSLTGGVSRYLDNAGFCIQSIRDSDASTAFTGTLSSSRAWASIAVPLRTSAPGGVRAGYSYGSTSVLGATTTTFDIYAAAGEYVYVPVIQDRAGDPSSVTCDGSAMTLIDTAPWSSGSGAAFIKIYRSAAAMSSAGLKTVSVVTSGSGWSRSGGVAVSGVTSPSGTVTKASGTSSQPTQAVTCSAGQMILQILASAAAPTGTEGGTTLVVSSAGQVFWSINIALESTTFKLANTSTNWGALALVLS</sequence>
<dbReference type="AlphaFoldDB" id="A0A7V8LKT6"/>
<protein>
    <submittedName>
        <fullName evidence="1">Uncharacterized protein</fullName>
    </submittedName>
</protein>
<accession>A0A7V8LKT6</accession>
<proteinExistence type="predicted"/>
<dbReference type="Proteomes" id="UP000037843">
    <property type="component" value="Unassembled WGS sequence"/>
</dbReference>
<reference evidence="1 2" key="1">
    <citation type="submission" date="2015-09" db="EMBL/GenBank/DDBJ databases">
        <title>Genome Sequences of Mycobacterium immunogenum Isolates, Recuperated from a Chloraminated Drinking Water Distribution System Simulator Subjected to Episodes of Nitrification.</title>
        <authorList>
            <person name="Gomez-Alvarez V."/>
            <person name="Revetta R.P."/>
        </authorList>
    </citation>
    <scope>NUCLEOTIDE SEQUENCE [LARGE SCALE GENOMIC DNA]</scope>
    <source>
        <strain evidence="1 2">H008</strain>
    </source>
</reference>
<evidence type="ECO:0000313" key="2">
    <source>
        <dbReference type="Proteomes" id="UP000037843"/>
    </source>
</evidence>
<dbReference type="EMBL" id="LJFO01000016">
    <property type="protein sequence ID" value="KPG04914.1"/>
    <property type="molecule type" value="Genomic_DNA"/>
</dbReference>
<gene>
    <name evidence="1" type="ORF">AN908_23615</name>
</gene>
<name>A0A7V8LKT6_9MYCO</name>
<evidence type="ECO:0000313" key="1">
    <source>
        <dbReference type="EMBL" id="KPG04914.1"/>
    </source>
</evidence>
<organism evidence="1 2">
    <name type="scientific">Mycobacteroides immunogenum</name>
    <dbReference type="NCBI Taxonomy" id="83262"/>
    <lineage>
        <taxon>Bacteria</taxon>
        <taxon>Bacillati</taxon>
        <taxon>Actinomycetota</taxon>
        <taxon>Actinomycetes</taxon>
        <taxon>Mycobacteriales</taxon>
        <taxon>Mycobacteriaceae</taxon>
        <taxon>Mycobacteroides</taxon>
    </lineage>
</organism>